<dbReference type="PANTHER" id="PTHR43638">
    <property type="entry name" value="OXIDOREDUCTASE, ALDO/KETO REDUCTASE FAMILY PROTEIN"/>
    <property type="match status" value="1"/>
</dbReference>
<evidence type="ECO:0000256" key="2">
    <source>
        <dbReference type="PIRSR" id="PIRSR000097-2"/>
    </source>
</evidence>
<dbReference type="SUPFAM" id="SSF51430">
    <property type="entry name" value="NAD(P)-linked oxidoreductase"/>
    <property type="match status" value="1"/>
</dbReference>
<dbReference type="OrthoDB" id="5488419at2"/>
<feature type="domain" description="NADP-dependent oxidoreductase" evidence="4">
    <location>
        <begin position="19"/>
        <end position="268"/>
    </location>
</feature>
<evidence type="ECO:0000313" key="5">
    <source>
        <dbReference type="EMBL" id="ARP81279.1"/>
    </source>
</evidence>
<feature type="site" description="Lowers pKa of active site Tyr" evidence="3">
    <location>
        <position position="82"/>
    </location>
</feature>
<name>A0A1W6YJX8_9BORD</name>
<keyword evidence="6" id="KW-1185">Reference proteome</keyword>
<dbReference type="Pfam" id="PF00248">
    <property type="entry name" value="Aldo_ket_red"/>
    <property type="match status" value="1"/>
</dbReference>
<proteinExistence type="predicted"/>
<dbReference type="CDD" id="cd19138">
    <property type="entry name" value="AKR_YeaE"/>
    <property type="match status" value="1"/>
</dbReference>
<accession>A0A1W6YJX8</accession>
<dbReference type="AlphaFoldDB" id="A0A1W6YJX8"/>
<evidence type="ECO:0000256" key="3">
    <source>
        <dbReference type="PIRSR" id="PIRSR000097-3"/>
    </source>
</evidence>
<dbReference type="InterPro" id="IPR023210">
    <property type="entry name" value="NADP_OxRdtase_dom"/>
</dbReference>
<dbReference type="GO" id="GO:0016491">
    <property type="term" value="F:oxidoreductase activity"/>
    <property type="evidence" value="ECO:0007669"/>
    <property type="project" value="InterPro"/>
</dbReference>
<dbReference type="InterPro" id="IPR036812">
    <property type="entry name" value="NAD(P)_OxRdtase_dom_sf"/>
</dbReference>
<dbReference type="PIRSF" id="PIRSF000097">
    <property type="entry name" value="AKR"/>
    <property type="match status" value="1"/>
</dbReference>
<dbReference type="PRINTS" id="PR00069">
    <property type="entry name" value="ALDKETRDTASE"/>
</dbReference>
<dbReference type="EMBL" id="CP021108">
    <property type="protein sequence ID" value="ARP81279.1"/>
    <property type="molecule type" value="Genomic_DNA"/>
</dbReference>
<dbReference type="InterPro" id="IPR020471">
    <property type="entry name" value="AKR"/>
</dbReference>
<gene>
    <name evidence="5" type="ORF">CAL12_10780</name>
</gene>
<protein>
    <submittedName>
        <fullName evidence="5">Oxidoreductase</fullName>
    </submittedName>
</protein>
<dbReference type="STRING" id="1416806.CAL12_10780"/>
<dbReference type="RefSeq" id="WP_086064475.1">
    <property type="nucleotide sequence ID" value="NZ_CP021108.1"/>
</dbReference>
<evidence type="ECO:0000256" key="1">
    <source>
        <dbReference type="PIRSR" id="PIRSR000097-1"/>
    </source>
</evidence>
<evidence type="ECO:0000259" key="4">
    <source>
        <dbReference type="Pfam" id="PF00248"/>
    </source>
</evidence>
<sequence length="281" mass="30846">MTATRRSITFPDGQAVPALGQGTWFMGESRNHAKAEVHALQAGIDAGLTLVDTAEMYANGAAEEIVGRAIQGRRDQVFLVSKVLPGNASRRGVARACEASLRRLGTDRIDLYLLHWRGPHPLADTVQAFEELVSQGKIARWGVSNLDSDEMRELAALPQGDRVQADQVLYNLGRRGIEFDLLPWCQSHGIPVMAYSPIEQGRLLLDPTLKRVGERHGITAAAAALAWVLREPNVIAIPKTASLEHLRENLACLDVTLTSQDLAELDQAFPPPNRKRPLEML</sequence>
<feature type="binding site" evidence="2">
    <location>
        <position position="115"/>
    </location>
    <ligand>
        <name>substrate</name>
    </ligand>
</feature>
<feature type="active site" description="Proton donor" evidence="1">
    <location>
        <position position="57"/>
    </location>
</feature>
<organism evidence="5 6">
    <name type="scientific">Bordetella genomosp. 8</name>
    <dbReference type="NCBI Taxonomy" id="1416806"/>
    <lineage>
        <taxon>Bacteria</taxon>
        <taxon>Pseudomonadati</taxon>
        <taxon>Pseudomonadota</taxon>
        <taxon>Betaproteobacteria</taxon>
        <taxon>Burkholderiales</taxon>
        <taxon>Alcaligenaceae</taxon>
        <taxon>Bordetella</taxon>
    </lineage>
</organism>
<dbReference type="PANTHER" id="PTHR43638:SF3">
    <property type="entry name" value="ALDEHYDE REDUCTASE"/>
    <property type="match status" value="1"/>
</dbReference>
<reference evidence="5 6" key="1">
    <citation type="submission" date="2017-05" db="EMBL/GenBank/DDBJ databases">
        <title>Complete and WGS of Bordetella genogroups.</title>
        <authorList>
            <person name="Spilker T."/>
            <person name="LiPuma J."/>
        </authorList>
    </citation>
    <scope>NUCLEOTIDE SEQUENCE [LARGE SCALE GENOMIC DNA]</scope>
    <source>
        <strain evidence="5 6">AU19157</strain>
    </source>
</reference>
<dbReference type="KEGG" id="bgv:CAL12_10780"/>
<dbReference type="Gene3D" id="3.20.20.100">
    <property type="entry name" value="NADP-dependent oxidoreductase domain"/>
    <property type="match status" value="1"/>
</dbReference>
<evidence type="ECO:0000313" key="6">
    <source>
        <dbReference type="Proteomes" id="UP000194151"/>
    </source>
</evidence>
<dbReference type="Proteomes" id="UP000194151">
    <property type="component" value="Chromosome"/>
</dbReference>